<name>F5RMK0_9FIRM</name>
<reference evidence="3 4" key="1">
    <citation type="submission" date="2011-04" db="EMBL/GenBank/DDBJ databases">
        <authorList>
            <person name="Muzny D."/>
            <person name="Qin X."/>
            <person name="Deng J."/>
            <person name="Jiang H."/>
            <person name="Liu Y."/>
            <person name="Qu J."/>
            <person name="Song X.-Z."/>
            <person name="Zhang L."/>
            <person name="Thornton R."/>
            <person name="Coyle M."/>
            <person name="Francisco L."/>
            <person name="Jackson L."/>
            <person name="Javaid M."/>
            <person name="Korchina V."/>
            <person name="Kovar C."/>
            <person name="Mata R."/>
            <person name="Mathew T."/>
            <person name="Ngo R."/>
            <person name="Nguyen L."/>
            <person name="Nguyen N."/>
            <person name="Okwuonu G."/>
            <person name="Ongeri F."/>
            <person name="Pham C."/>
            <person name="Simmons D."/>
            <person name="Wilczek-Boney K."/>
            <person name="Hale W."/>
            <person name="Jakkamsetti A."/>
            <person name="Pham P."/>
            <person name="Ruth R."/>
            <person name="San Lucas F."/>
            <person name="Warren J."/>
            <person name="Zhang J."/>
            <person name="Zhao Z."/>
            <person name="Zhou C."/>
            <person name="Zhu D."/>
            <person name="Lee S."/>
            <person name="Bess C."/>
            <person name="Blankenburg K."/>
            <person name="Forbes L."/>
            <person name="Fu Q."/>
            <person name="Gubbala S."/>
            <person name="Hirani K."/>
            <person name="Jayaseelan J.C."/>
            <person name="Lara F."/>
            <person name="Munidasa M."/>
            <person name="Palculict T."/>
            <person name="Patil S."/>
            <person name="Pu L.-L."/>
            <person name="Saada N."/>
            <person name="Tang L."/>
            <person name="Weissenberger G."/>
            <person name="Zhu Y."/>
            <person name="Hemphill L."/>
            <person name="Shang Y."/>
            <person name="Youmans B."/>
            <person name="Ayvaz T."/>
            <person name="Ross M."/>
            <person name="Santibanez J."/>
            <person name="Aqrawi P."/>
            <person name="Gross S."/>
            <person name="Joshi V."/>
            <person name="Fowler G."/>
            <person name="Nazareth L."/>
            <person name="Reid J."/>
            <person name="Worley K."/>
            <person name="Petrosino J."/>
            <person name="Highlander S."/>
            <person name="Gibbs R."/>
        </authorList>
    </citation>
    <scope>NUCLEOTIDE SEQUENCE [LARGE SCALE GENOMIC DNA]</scope>
    <source>
        <strain evidence="3 4">DSM 2778</strain>
    </source>
</reference>
<dbReference type="CDD" id="cd00293">
    <property type="entry name" value="USP-like"/>
    <property type="match status" value="1"/>
</dbReference>
<dbReference type="SUPFAM" id="SSF52402">
    <property type="entry name" value="Adenine nucleotide alpha hydrolases-like"/>
    <property type="match status" value="1"/>
</dbReference>
<dbReference type="PANTHER" id="PTHR46268">
    <property type="entry name" value="STRESS RESPONSE PROTEIN NHAX"/>
    <property type="match status" value="1"/>
</dbReference>
<evidence type="ECO:0000259" key="2">
    <source>
        <dbReference type="Pfam" id="PF00582"/>
    </source>
</evidence>
<evidence type="ECO:0000256" key="1">
    <source>
        <dbReference type="ARBA" id="ARBA00008791"/>
    </source>
</evidence>
<evidence type="ECO:0000313" key="3">
    <source>
        <dbReference type="EMBL" id="EGK59498.1"/>
    </source>
</evidence>
<sequence>MEQYLKYARILVPVDGSQESLRAVRLAGEIARTMHATVYLLYVSPFDKSTDEGDVLWLPESIVRPAAEEAHEIFIAALKLLPNEILYERVHRTGVPADEILRFIDETNIGLVVIGGRKLSRVSGFLLGSVTQTVLEHAHSSVMVAGSAE</sequence>
<dbReference type="Gene3D" id="3.40.50.620">
    <property type="entry name" value="HUPs"/>
    <property type="match status" value="1"/>
</dbReference>
<accession>F5RMK0</accession>
<dbReference type="EMBL" id="AFHQ01000034">
    <property type="protein sequence ID" value="EGK59498.1"/>
    <property type="molecule type" value="Genomic_DNA"/>
</dbReference>
<comment type="similarity">
    <text evidence="1">Belongs to the universal stress protein A family.</text>
</comment>
<dbReference type="STRING" id="888060.HMPREF9081_1486"/>
<dbReference type="InterPro" id="IPR006015">
    <property type="entry name" value="Universal_stress_UspA"/>
</dbReference>
<gene>
    <name evidence="3" type="ORF">HMPREF9081_1486</name>
</gene>
<proteinExistence type="inferred from homology"/>
<dbReference type="AlphaFoldDB" id="F5RMK0"/>
<keyword evidence="4" id="KW-1185">Reference proteome</keyword>
<dbReference type="Pfam" id="PF00582">
    <property type="entry name" value="Usp"/>
    <property type="match status" value="1"/>
</dbReference>
<dbReference type="InterPro" id="IPR006016">
    <property type="entry name" value="UspA"/>
</dbReference>
<organism evidence="3 4">
    <name type="scientific">Centipeda periodontii DSM 2778</name>
    <dbReference type="NCBI Taxonomy" id="888060"/>
    <lineage>
        <taxon>Bacteria</taxon>
        <taxon>Bacillati</taxon>
        <taxon>Bacillota</taxon>
        <taxon>Negativicutes</taxon>
        <taxon>Selenomonadales</taxon>
        <taxon>Selenomonadaceae</taxon>
        <taxon>Centipeda</taxon>
    </lineage>
</organism>
<dbReference type="PANTHER" id="PTHR46268:SF6">
    <property type="entry name" value="UNIVERSAL STRESS PROTEIN UP12"/>
    <property type="match status" value="1"/>
</dbReference>
<dbReference type="RefSeq" id="WP_006306455.1">
    <property type="nucleotide sequence ID" value="NZ_GL892076.1"/>
</dbReference>
<evidence type="ECO:0000313" key="4">
    <source>
        <dbReference type="Proteomes" id="UP000004067"/>
    </source>
</evidence>
<dbReference type="InterPro" id="IPR014729">
    <property type="entry name" value="Rossmann-like_a/b/a_fold"/>
</dbReference>
<dbReference type="PRINTS" id="PR01438">
    <property type="entry name" value="UNVRSLSTRESS"/>
</dbReference>
<comment type="caution">
    <text evidence="3">The sequence shown here is derived from an EMBL/GenBank/DDBJ whole genome shotgun (WGS) entry which is preliminary data.</text>
</comment>
<dbReference type="eggNOG" id="COG0589">
    <property type="taxonomic scope" value="Bacteria"/>
</dbReference>
<feature type="domain" description="UspA" evidence="2">
    <location>
        <begin position="7"/>
        <end position="144"/>
    </location>
</feature>
<protein>
    <submittedName>
        <fullName evidence="3">Universal stress protein</fullName>
    </submittedName>
</protein>
<dbReference type="OrthoDB" id="1665913at2"/>
<dbReference type="HOGENOM" id="CLU_049301_16_3_9"/>
<dbReference type="Proteomes" id="UP000004067">
    <property type="component" value="Unassembled WGS sequence"/>
</dbReference>